<feature type="domain" description="Recombinase" evidence="3">
    <location>
        <begin position="107"/>
        <end position="227"/>
    </location>
</feature>
<dbReference type="InterPro" id="IPR006119">
    <property type="entry name" value="Resolv_N"/>
</dbReference>
<evidence type="ECO:0000259" key="3">
    <source>
        <dbReference type="PROSITE" id="PS51737"/>
    </source>
</evidence>
<evidence type="ECO:0000313" key="4">
    <source>
        <dbReference type="EMBL" id="AEW94013.1"/>
    </source>
</evidence>
<gene>
    <name evidence="4" type="ordered locus">SCATT_16420</name>
</gene>
<dbReference type="AlphaFoldDB" id="G8WNG8"/>
<dbReference type="KEGG" id="scy:SCATT_16420"/>
<dbReference type="InterPro" id="IPR038109">
    <property type="entry name" value="DNA_bind_recomb_sf"/>
</dbReference>
<dbReference type="InterPro" id="IPR011109">
    <property type="entry name" value="DNA_bind_recombinase_dom"/>
</dbReference>
<proteinExistence type="predicted"/>
<dbReference type="STRING" id="1003195.SCATT_16420"/>
<dbReference type="eggNOG" id="COG1961">
    <property type="taxonomic scope" value="Bacteria"/>
</dbReference>
<dbReference type="PANTHER" id="PTHR30461:SF2">
    <property type="entry name" value="SERINE RECOMBINASE PINE-RELATED"/>
    <property type="match status" value="1"/>
</dbReference>
<sequence>MPPWKRKQLGDWLNNRAPEFDVILFWKLDRFVRRLSDLSAMIDWCLKYGKNLVSKHDPIDLKSTVGKIMVTIIGGIAEIEAANTSTRVTSLWDYTKTQSDWLVGKPTYGYKTAEKDGKVVLVYDEDAYKALHWARRMARRGVSASYMVRVIKRSKLMGEGLTTTTLLRRLRNPGLMGLRVEVKQEKGKRRSVLVLGTDGKPIRVAPPIFTPEEFDTLQADLDKRSKDQPHRQPGGATKFLGVLICHDCKTHMTNHTSTNRIGTYSYLRCQGCKSGGYGIPNAEMVYGRLVLDVLEAIGDFPVQVREYAKGADARKEAKRLEESISQYMKDLEPGGRYTKTSFTRERAQATLDRLITELAAIDPATTQDRWVNVHNGKTFREQWEEGGIDAMAADLFRVGIRCEVTRTKVPKQRAPEVHLRLLIPKDVRERLVIKEDDFAGALGGRRQ</sequence>
<dbReference type="PATRIC" id="fig|1003195.29.peg.1646"/>
<dbReference type="InterPro" id="IPR036162">
    <property type="entry name" value="Resolvase-like_N_sf"/>
</dbReference>
<dbReference type="GO" id="GO:0000150">
    <property type="term" value="F:DNA strand exchange activity"/>
    <property type="evidence" value="ECO:0007669"/>
    <property type="project" value="InterPro"/>
</dbReference>
<dbReference type="HOGENOM" id="CLU_010686_15_0_11"/>
<evidence type="ECO:0000256" key="2">
    <source>
        <dbReference type="ARBA" id="ARBA00023172"/>
    </source>
</evidence>
<accession>G8WNG8</accession>
<dbReference type="GO" id="GO:0003677">
    <property type="term" value="F:DNA binding"/>
    <property type="evidence" value="ECO:0007669"/>
    <property type="project" value="UniProtKB-KW"/>
</dbReference>
<dbReference type="Gene3D" id="3.90.1750.20">
    <property type="entry name" value="Putative Large Serine Recombinase, Chain B, Domain 2"/>
    <property type="match status" value="1"/>
</dbReference>
<dbReference type="PANTHER" id="PTHR30461">
    <property type="entry name" value="DNA-INVERTASE FROM LAMBDOID PROPHAGE"/>
    <property type="match status" value="1"/>
</dbReference>
<protein>
    <submittedName>
        <fullName evidence="4">Integrase</fullName>
    </submittedName>
</protein>
<name>G8WNG8_STREN</name>
<evidence type="ECO:0000313" key="5">
    <source>
        <dbReference type="Proteomes" id="UP000007842"/>
    </source>
</evidence>
<keyword evidence="1" id="KW-0238">DNA-binding</keyword>
<organism evidence="4 5">
    <name type="scientific">Streptantibioticus cattleyicolor (strain ATCC 35852 / DSM 46488 / JCM 4925 / NBRC 14057 / NRRL 8057)</name>
    <name type="common">Streptomyces cattleya</name>
    <dbReference type="NCBI Taxonomy" id="1003195"/>
    <lineage>
        <taxon>Bacteria</taxon>
        <taxon>Bacillati</taxon>
        <taxon>Actinomycetota</taxon>
        <taxon>Actinomycetes</taxon>
        <taxon>Kitasatosporales</taxon>
        <taxon>Streptomycetaceae</taxon>
        <taxon>Streptantibioticus</taxon>
    </lineage>
</organism>
<dbReference type="EMBL" id="CP003219">
    <property type="protein sequence ID" value="AEW94013.1"/>
    <property type="molecule type" value="Genomic_DNA"/>
</dbReference>
<evidence type="ECO:0000256" key="1">
    <source>
        <dbReference type="ARBA" id="ARBA00023125"/>
    </source>
</evidence>
<dbReference type="InterPro" id="IPR050639">
    <property type="entry name" value="SSR_resolvase"/>
</dbReference>
<dbReference type="CDD" id="cd00338">
    <property type="entry name" value="Ser_Recombinase"/>
    <property type="match status" value="1"/>
</dbReference>
<keyword evidence="5" id="KW-1185">Reference proteome</keyword>
<dbReference type="SUPFAM" id="SSF53041">
    <property type="entry name" value="Resolvase-like"/>
    <property type="match status" value="1"/>
</dbReference>
<dbReference type="Gene3D" id="3.40.50.1390">
    <property type="entry name" value="Resolvase, N-terminal catalytic domain"/>
    <property type="match status" value="1"/>
</dbReference>
<keyword evidence="2" id="KW-0233">DNA recombination</keyword>
<reference evidence="5" key="1">
    <citation type="submission" date="2011-12" db="EMBL/GenBank/DDBJ databases">
        <title>Complete genome sequence of Streptomyces cattleya strain DSM 46488.</title>
        <authorList>
            <person name="Ou H.-Y."/>
            <person name="Li P."/>
            <person name="Zhao C."/>
            <person name="O'Hagan D."/>
            <person name="Deng Z."/>
        </authorList>
    </citation>
    <scope>NUCLEOTIDE SEQUENCE [LARGE SCALE GENOMIC DNA]</scope>
    <source>
        <strain evidence="5">ATCC 35852 / DSM 46488 / JCM 4925 / NBRC 14057 / NRRL 8057</strain>
    </source>
</reference>
<dbReference type="Pfam" id="PF00239">
    <property type="entry name" value="Resolvase"/>
    <property type="match status" value="1"/>
</dbReference>
<dbReference type="PROSITE" id="PS51737">
    <property type="entry name" value="RECOMBINASE_DNA_BIND"/>
    <property type="match status" value="1"/>
</dbReference>
<dbReference type="Proteomes" id="UP000007842">
    <property type="component" value="Chromosome"/>
</dbReference>